<dbReference type="AlphaFoldDB" id="A0A438H8B2"/>
<accession>A0A438H8B2</accession>
<reference evidence="1 2" key="1">
    <citation type="journal article" date="2018" name="PLoS Genet.">
        <title>Population sequencing reveals clonal diversity and ancestral inbreeding in the grapevine cultivar Chardonnay.</title>
        <authorList>
            <person name="Roach M.J."/>
            <person name="Johnson D.L."/>
            <person name="Bohlmann J."/>
            <person name="van Vuuren H.J."/>
            <person name="Jones S.J."/>
            <person name="Pretorius I.S."/>
            <person name="Schmidt S.A."/>
            <person name="Borneman A.R."/>
        </authorList>
    </citation>
    <scope>NUCLEOTIDE SEQUENCE [LARGE SCALE GENOMIC DNA]</scope>
    <source>
        <strain evidence="2">cv. Chardonnay</strain>
        <tissue evidence="1">Leaf</tissue>
    </source>
</reference>
<evidence type="ECO:0000313" key="1">
    <source>
        <dbReference type="EMBL" id="RVW80537.1"/>
    </source>
</evidence>
<gene>
    <name evidence="1" type="ORF">CK203_051258</name>
</gene>
<evidence type="ECO:0000313" key="2">
    <source>
        <dbReference type="Proteomes" id="UP000288805"/>
    </source>
</evidence>
<dbReference type="EMBL" id="QGNW01000264">
    <property type="protein sequence ID" value="RVW80537.1"/>
    <property type="molecule type" value="Genomic_DNA"/>
</dbReference>
<sequence>MVLSRDLRRYKEKVLLLDRWTLEVGRFRCFRKYEHAREVWVRVVELPLHLWCLEVFKKLGNNCGGFVELWWEVPPWNSQEVPSSGFFGLEVRGEVTGGAHADESVRVQVPLLRLEVDVESGYGGGRERKGWQITDGSEKAMVVGFEGLKEAQVFKGFSTEVAHLSHGSLEGSRVKISKEACGVGHHSKAHSLPVLCVTKGGGEDSINLDCSADSKNCPMEELALFRASFASRGHNFQNPKHSLQVVLQTSIVIAPIAEARHSSTISLSLSSLGIQAASSPSLFWNGLGLEGCEVDSAVD</sequence>
<dbReference type="Proteomes" id="UP000288805">
    <property type="component" value="Unassembled WGS sequence"/>
</dbReference>
<proteinExistence type="predicted"/>
<comment type="caution">
    <text evidence="1">The sequence shown here is derived from an EMBL/GenBank/DDBJ whole genome shotgun (WGS) entry which is preliminary data.</text>
</comment>
<name>A0A438H8B2_VITVI</name>
<organism evidence="1 2">
    <name type="scientific">Vitis vinifera</name>
    <name type="common">Grape</name>
    <dbReference type="NCBI Taxonomy" id="29760"/>
    <lineage>
        <taxon>Eukaryota</taxon>
        <taxon>Viridiplantae</taxon>
        <taxon>Streptophyta</taxon>
        <taxon>Embryophyta</taxon>
        <taxon>Tracheophyta</taxon>
        <taxon>Spermatophyta</taxon>
        <taxon>Magnoliopsida</taxon>
        <taxon>eudicotyledons</taxon>
        <taxon>Gunneridae</taxon>
        <taxon>Pentapetalae</taxon>
        <taxon>rosids</taxon>
        <taxon>Vitales</taxon>
        <taxon>Vitaceae</taxon>
        <taxon>Viteae</taxon>
        <taxon>Vitis</taxon>
    </lineage>
</organism>
<protein>
    <submittedName>
        <fullName evidence="1">Uncharacterized protein</fullName>
    </submittedName>
</protein>